<evidence type="ECO:0000313" key="6">
    <source>
        <dbReference type="EMBL" id="AEA47013.1"/>
    </source>
</evidence>
<dbReference type="GeneID" id="10394112"/>
<evidence type="ECO:0000256" key="1">
    <source>
        <dbReference type="ARBA" id="ARBA00022448"/>
    </source>
</evidence>
<proteinExistence type="predicted"/>
<evidence type="ECO:0000256" key="3">
    <source>
        <dbReference type="ARBA" id="ARBA00022840"/>
    </source>
</evidence>
<keyword evidence="4" id="KW-1278">Translocase</keyword>
<dbReference type="RefSeq" id="WP_013683677.1">
    <property type="nucleotide sequence ID" value="NC_015320.1"/>
</dbReference>
<dbReference type="FunFam" id="3.40.50.300:FF:000134">
    <property type="entry name" value="Iron-enterobactin ABC transporter ATP-binding protein"/>
    <property type="match status" value="1"/>
</dbReference>
<dbReference type="STRING" id="693661.Arcve_1002"/>
<feature type="domain" description="ABC transporter" evidence="5">
    <location>
        <begin position="3"/>
        <end position="235"/>
    </location>
</feature>
<accession>F2KSW8</accession>
<dbReference type="PROSITE" id="PS50893">
    <property type="entry name" value="ABC_TRANSPORTER_2"/>
    <property type="match status" value="1"/>
</dbReference>
<dbReference type="Gene3D" id="3.40.50.300">
    <property type="entry name" value="P-loop containing nucleotide triphosphate hydrolases"/>
    <property type="match status" value="1"/>
</dbReference>
<dbReference type="PROSITE" id="PS00211">
    <property type="entry name" value="ABC_TRANSPORTER_1"/>
    <property type="match status" value="1"/>
</dbReference>
<evidence type="ECO:0000256" key="4">
    <source>
        <dbReference type="ARBA" id="ARBA00022967"/>
    </source>
</evidence>
<dbReference type="eggNOG" id="arCOG00199">
    <property type="taxonomic scope" value="Archaea"/>
</dbReference>
<dbReference type="GO" id="GO:0016887">
    <property type="term" value="F:ATP hydrolysis activity"/>
    <property type="evidence" value="ECO:0007669"/>
    <property type="project" value="InterPro"/>
</dbReference>
<dbReference type="SUPFAM" id="SSF52540">
    <property type="entry name" value="P-loop containing nucleoside triphosphate hydrolases"/>
    <property type="match status" value="1"/>
</dbReference>
<dbReference type="PANTHER" id="PTHR42794:SF1">
    <property type="entry name" value="HEMIN IMPORT ATP-BINDING PROTEIN HMUV"/>
    <property type="match status" value="1"/>
</dbReference>
<evidence type="ECO:0000259" key="5">
    <source>
        <dbReference type="PROSITE" id="PS50893"/>
    </source>
</evidence>
<dbReference type="OrthoDB" id="24644at2157"/>
<dbReference type="InterPro" id="IPR017871">
    <property type="entry name" value="ABC_transporter-like_CS"/>
</dbReference>
<dbReference type="EC" id="3.6.3.28" evidence="6"/>
<dbReference type="Pfam" id="PF00005">
    <property type="entry name" value="ABC_tran"/>
    <property type="match status" value="1"/>
</dbReference>
<organism evidence="6 7">
    <name type="scientific">Archaeoglobus veneficus (strain DSM 11195 / SNP6)</name>
    <dbReference type="NCBI Taxonomy" id="693661"/>
    <lineage>
        <taxon>Archaea</taxon>
        <taxon>Methanobacteriati</taxon>
        <taxon>Methanobacteriota</taxon>
        <taxon>Archaeoglobi</taxon>
        <taxon>Archaeoglobales</taxon>
        <taxon>Archaeoglobaceae</taxon>
        <taxon>Archaeoglobus</taxon>
    </lineage>
</organism>
<dbReference type="EMBL" id="CP002588">
    <property type="protein sequence ID" value="AEA47013.1"/>
    <property type="molecule type" value="Genomic_DNA"/>
</dbReference>
<dbReference type="Proteomes" id="UP000008136">
    <property type="component" value="Chromosome"/>
</dbReference>
<gene>
    <name evidence="6" type="ordered locus">Arcve_1002</name>
</gene>
<dbReference type="KEGG" id="ave:Arcve_1002"/>
<dbReference type="HOGENOM" id="CLU_000604_1_11_2"/>
<sequence>MILRIENIKVVLNSVEVLRDVEFEVREGELIALLGPNGSGKSTLLRTIFGLIKPACGAVYLNGRKLHDMQIAEVVKSLGYLPQENSETKLRVIDVVLLGRTPYIGIKPSWEDLEIAREALSMVGMGGFENRRFSELSGGEKQKVMLARIFCQQAKLLLLDEPTSHLDIKSQIEVMGIVKRTVNNGKAAIVAIHDINLAASFCNRILMVKNGKIFYAGRPTEIINAESIMDVFGIEVEVIHHKNRIFVVPQEGIESAGWRDEVLGRG</sequence>
<dbReference type="CDD" id="cd03214">
    <property type="entry name" value="ABC_Iron-Siderophores_B12_Hemin"/>
    <property type="match status" value="1"/>
</dbReference>
<dbReference type="GO" id="GO:0005524">
    <property type="term" value="F:ATP binding"/>
    <property type="evidence" value="ECO:0007669"/>
    <property type="project" value="UniProtKB-KW"/>
</dbReference>
<keyword evidence="6" id="KW-0378">Hydrolase</keyword>
<evidence type="ECO:0000256" key="2">
    <source>
        <dbReference type="ARBA" id="ARBA00022741"/>
    </source>
</evidence>
<dbReference type="AlphaFoldDB" id="F2KSW8"/>
<reference evidence="6 7" key="1">
    <citation type="submission" date="2011-03" db="EMBL/GenBank/DDBJ databases">
        <title>The complete genome of Archaeoglobus veneficus SNP6.</title>
        <authorList>
            <consortium name="US DOE Joint Genome Institute (JGI-PGF)"/>
            <person name="Lucas S."/>
            <person name="Copeland A."/>
            <person name="Lapidus A."/>
            <person name="Bruce D."/>
            <person name="Goodwin L."/>
            <person name="Pitluck S."/>
            <person name="Kyrpides N."/>
            <person name="Mavromatis K."/>
            <person name="Pagani I."/>
            <person name="Ivanova N."/>
            <person name="Mikhailova N."/>
            <person name="Lu M."/>
            <person name="Detter J.C."/>
            <person name="Tapia R."/>
            <person name="Han C."/>
            <person name="Land M."/>
            <person name="Hauser L."/>
            <person name="Markowitz V."/>
            <person name="Cheng J.-F."/>
            <person name="Hugenholtz P."/>
            <person name="Woyke T."/>
            <person name="Wu D."/>
            <person name="Spring S."/>
            <person name="Brambilla E."/>
            <person name="Klenk H.-P."/>
            <person name="Eisen J.A."/>
        </authorList>
    </citation>
    <scope>NUCLEOTIDE SEQUENCE [LARGE SCALE GENOMIC DNA]</scope>
    <source>
        <strain>SNP6</strain>
    </source>
</reference>
<keyword evidence="7" id="KW-1185">Reference proteome</keyword>
<dbReference type="InterPro" id="IPR003593">
    <property type="entry name" value="AAA+_ATPase"/>
</dbReference>
<dbReference type="PANTHER" id="PTHR42794">
    <property type="entry name" value="HEMIN IMPORT ATP-BINDING PROTEIN HMUV"/>
    <property type="match status" value="1"/>
</dbReference>
<keyword evidence="2" id="KW-0547">Nucleotide-binding</keyword>
<name>F2KSW8_ARCVS</name>
<protein>
    <submittedName>
        <fullName evidence="6">Phosphonate-transporting ATPase</fullName>
        <ecNumber evidence="6">3.6.3.28</ecNumber>
    </submittedName>
</protein>
<keyword evidence="3" id="KW-0067">ATP-binding</keyword>
<keyword evidence="1" id="KW-0813">Transport</keyword>
<dbReference type="SMART" id="SM00382">
    <property type="entry name" value="AAA"/>
    <property type="match status" value="1"/>
</dbReference>
<evidence type="ECO:0000313" key="7">
    <source>
        <dbReference type="Proteomes" id="UP000008136"/>
    </source>
</evidence>
<dbReference type="InterPro" id="IPR003439">
    <property type="entry name" value="ABC_transporter-like_ATP-bd"/>
</dbReference>
<dbReference type="InterPro" id="IPR027417">
    <property type="entry name" value="P-loop_NTPase"/>
</dbReference>